<keyword evidence="4 8" id="KW-1133">Transmembrane helix</keyword>
<evidence type="ECO:0000256" key="6">
    <source>
        <dbReference type="ARBA" id="ARBA00023170"/>
    </source>
</evidence>
<keyword evidence="5 8" id="KW-0472">Membrane</keyword>
<dbReference type="AlphaFoldDB" id="A0A9C6XCH5"/>
<comment type="subcellular location">
    <subcellularLocation>
        <location evidence="1">Cell membrane</location>
        <topology evidence="1">Multi-pass membrane protein</topology>
    </subcellularLocation>
</comment>
<dbReference type="RefSeq" id="XP_052133539.1">
    <property type="nucleotide sequence ID" value="XM_052277579.1"/>
</dbReference>
<feature type="chain" id="PRO_5044698069" evidence="9">
    <location>
        <begin position="22"/>
        <end position="616"/>
    </location>
</feature>
<dbReference type="GO" id="GO:0005886">
    <property type="term" value="C:plasma membrane"/>
    <property type="evidence" value="ECO:0007669"/>
    <property type="project" value="UniProtKB-SubCell"/>
</dbReference>
<reference evidence="11 12" key="1">
    <citation type="submission" date="2025-04" db="UniProtKB">
        <authorList>
            <consortium name="RefSeq"/>
        </authorList>
    </citation>
    <scope>IDENTIFICATION</scope>
    <source>
        <tissue evidence="11 12">Whole organism</tissue>
    </source>
</reference>
<dbReference type="GeneID" id="127752362"/>
<dbReference type="InterPro" id="IPR052192">
    <property type="entry name" value="Insect_Ionotropic_Sensory_Rcpt"/>
</dbReference>
<evidence type="ECO:0000256" key="8">
    <source>
        <dbReference type="SAM" id="Phobius"/>
    </source>
</evidence>
<protein>
    <submittedName>
        <fullName evidence="11 13">Uncharacterized protein LOC127752362 isoform X1</fullName>
    </submittedName>
    <submittedName>
        <fullName evidence="12">Uncharacterized protein LOC127752362 isoform X2</fullName>
    </submittedName>
</protein>
<dbReference type="PANTHER" id="PTHR42643">
    <property type="entry name" value="IONOTROPIC RECEPTOR 20A-RELATED"/>
    <property type="match status" value="1"/>
</dbReference>
<sequence length="616" mass="68565">MRHTTRILVALVLGPMLQTLARLALRPSQLQTGLPPEVQCALTLLPPYLQPVEPFNSSLFITGRSRWLDQLLAHLPPVAGVSVFTVSARPRDRNPRHIFGISSPRALILVAADEPRILIQVASQLYVPYFTRIILWTTARDKLPPAALMAIANATSQFCLRDVRFAVTVGDGSTRMYLRGRSNCGDLLVTWRELGRWTAARGWDRRTAVMPRPCATWLPPKTGHLPTLLYQNNTPLRPLLSSFSKSTNPGELVMEEIKQSLGVCFDTKVINSSDVHGTSDGLRDIFECQRDITLFRSPIQQFMHRGLSIFTWRMRALLAAVPRGLGPQLGILHSLTCAFSGPLWCAAVSAAATVCLSLSCLSRQLRADWVGVVLQTLAPLVNQTLGPQRWRQHRLVYGTWILACVVLGAAYTGHLRSELTVTAREREMNSLEELETSNLKIVARYDLDLAIDGLASWDYSRFSFQTNEIPLSSLLRRVVESRDTAVLMSEDEVCSAGPLGDKVHLFRLTSGSLQKTRFLTTVGSPFERHLIKTLGRLRAAGIHSRWLVVHQRKLAAHFGTPQSFQSFLDDFDNRWPAIARSVRALQWTEVQPAFIVLGAGLLVAATALGFELCLDT</sequence>
<dbReference type="KEGG" id="foc:127752362"/>
<evidence type="ECO:0000256" key="2">
    <source>
        <dbReference type="ARBA" id="ARBA00022475"/>
    </source>
</evidence>
<keyword evidence="3 8" id="KW-0812">Transmembrane</keyword>
<evidence type="ECO:0000313" key="13">
    <source>
        <dbReference type="RefSeq" id="XP_052133539.1"/>
    </source>
</evidence>
<keyword evidence="2" id="KW-1003">Cell membrane</keyword>
<dbReference type="Gene3D" id="1.10.287.70">
    <property type="match status" value="1"/>
</dbReference>
<gene>
    <name evidence="11 12 13" type="primary">LOC127752362</name>
</gene>
<evidence type="ECO:0000256" key="1">
    <source>
        <dbReference type="ARBA" id="ARBA00004651"/>
    </source>
</evidence>
<evidence type="ECO:0000256" key="9">
    <source>
        <dbReference type="SAM" id="SignalP"/>
    </source>
</evidence>
<dbReference type="OrthoDB" id="10659108at2759"/>
<keyword evidence="6" id="KW-0675">Receptor</keyword>
<feature type="signal peptide" evidence="9">
    <location>
        <begin position="1"/>
        <end position="21"/>
    </location>
</feature>
<evidence type="ECO:0000256" key="7">
    <source>
        <dbReference type="ARBA" id="ARBA00023180"/>
    </source>
</evidence>
<name>A0A9C6XCH5_FRAOC</name>
<dbReference type="RefSeq" id="XP_052133535.1">
    <property type="nucleotide sequence ID" value="XM_052277575.1"/>
</dbReference>
<keyword evidence="10" id="KW-1185">Reference proteome</keyword>
<dbReference type="PANTHER" id="PTHR42643:SF39">
    <property type="entry name" value="IONOTROPIC RECEPTOR 56A-RELATED"/>
    <property type="match status" value="1"/>
</dbReference>
<evidence type="ECO:0000313" key="12">
    <source>
        <dbReference type="RefSeq" id="XP_052133536.1"/>
    </source>
</evidence>
<proteinExistence type="predicted"/>
<keyword evidence="7" id="KW-0325">Glycoprotein</keyword>
<feature type="transmembrane region" description="Helical" evidence="8">
    <location>
        <begin position="593"/>
        <end position="614"/>
    </location>
</feature>
<evidence type="ECO:0000256" key="5">
    <source>
        <dbReference type="ARBA" id="ARBA00023136"/>
    </source>
</evidence>
<accession>A0A9C6XCH5</accession>
<evidence type="ECO:0000256" key="4">
    <source>
        <dbReference type="ARBA" id="ARBA00022989"/>
    </source>
</evidence>
<evidence type="ECO:0000256" key="3">
    <source>
        <dbReference type="ARBA" id="ARBA00022692"/>
    </source>
</evidence>
<keyword evidence="9" id="KW-0732">Signal</keyword>
<dbReference type="Proteomes" id="UP000504606">
    <property type="component" value="Unplaced"/>
</dbReference>
<evidence type="ECO:0000313" key="11">
    <source>
        <dbReference type="RefSeq" id="XP_052133535.1"/>
    </source>
</evidence>
<organism evidence="10 11">
    <name type="scientific">Frankliniella occidentalis</name>
    <name type="common">Western flower thrips</name>
    <name type="synonym">Euthrips occidentalis</name>
    <dbReference type="NCBI Taxonomy" id="133901"/>
    <lineage>
        <taxon>Eukaryota</taxon>
        <taxon>Metazoa</taxon>
        <taxon>Ecdysozoa</taxon>
        <taxon>Arthropoda</taxon>
        <taxon>Hexapoda</taxon>
        <taxon>Insecta</taxon>
        <taxon>Pterygota</taxon>
        <taxon>Neoptera</taxon>
        <taxon>Paraneoptera</taxon>
        <taxon>Thysanoptera</taxon>
        <taxon>Terebrantia</taxon>
        <taxon>Thripoidea</taxon>
        <taxon>Thripidae</taxon>
        <taxon>Frankliniella</taxon>
    </lineage>
</organism>
<dbReference type="RefSeq" id="XP_052133536.1">
    <property type="nucleotide sequence ID" value="XM_052277576.1"/>
</dbReference>
<evidence type="ECO:0000313" key="10">
    <source>
        <dbReference type="Proteomes" id="UP000504606"/>
    </source>
</evidence>